<dbReference type="SUPFAM" id="SSF48452">
    <property type="entry name" value="TPR-like"/>
    <property type="match status" value="3"/>
</dbReference>
<gene>
    <name evidence="2" type="ORF">LVJ94_22670</name>
</gene>
<dbReference type="Gene3D" id="1.25.40.10">
    <property type="entry name" value="Tetratricopeptide repeat domain"/>
    <property type="match status" value="4"/>
</dbReference>
<feature type="compositionally biased region" description="Basic and acidic residues" evidence="1">
    <location>
        <begin position="1455"/>
        <end position="1468"/>
    </location>
</feature>
<feature type="compositionally biased region" description="Pro residues" evidence="1">
    <location>
        <begin position="360"/>
        <end position="379"/>
    </location>
</feature>
<feature type="region of interest" description="Disordered" evidence="1">
    <location>
        <begin position="1453"/>
        <end position="1511"/>
    </location>
</feature>
<sequence>MDAADLETLVARLVQNPHDEEALAAAHDSGNNDPKAYALLLEKVGSLTLDPAYASHWLSEAANVWLQTLGDAHRAARVLMEAVDRDPTQSLAAERLAQLYRDKENVRGLAALLERRAKALVPLVPYHPELVAELAQMHEELGKLWSEAPLSQPKKAIESFRKAIELDPSNAYAIYCGRELCKTHGQWEDAYLLYDMELSLVDDPARKVALLRDEAQTRHRAGDLAGATGALVRARVFDEEDPELSQELASSVVDRVQAGEQVPDAERTLAVELLVGLAEAYHGEHGLAYAGAALDIEPGHDRALQLYVYYAQSLQREEDIPARQAAYLKANPDGTMATGAAMASEPPTKDDATTREKAPEPLPPPPAPPRAASPSPSPPAAVAAPADASSARDPLQEVLRVAKELAQAARKPEALAKYKEALEIDPAHAEALAWVEDYLRTQRDYAQLRDVLLGSVRALGSAAAVPEVLESRKARLREVAGLSEGNLRDVDGAVAAYKQLIALDRTDENARQSLMRLLERTQRWDDMANVLEQEAAAAREVAEKVVLEKKLAALHEQKRQDVGSAAEAWARVAHLSPNDDRAITTAVRLFEKAERIDAATQVITENVRTVIDPGTRGSLLEKLGELREQLGHAFGAGEAYANAAELHRSARLWELSEKCFVSVERWEEAAAAADQRALLSTEAKAHAAHLARASEFMTRAGKEPESITRLEQASDLDPSNDDYASLLSEHYLSKEDWTKLVEFLARRGGRVADKAKRVSLRKQAANLYAVRLLERELSRDQWLKVLEDGDDREALEKLIDLAIEREDHNEAATLLRRLGSVATERDDKVRIALREAELLADGVGDIDTAIVRYEVVLSDIDPLCRPALQAISDLEEARDNFREAAIALERELTLVTNLEAGQKTSVLRSDRGPISARLARLYEKIDEPEHAIRALDVLRTVDPEDFDALNRLCMLCERVRDWARVADLLAQRIEVEGDINETSVLTKKLAQVLVHQLDRGEEALAVLTELCDQGDEELRRTYVELGDHMGWKGIVATKLVEWWYAARHSPERTTALRGAFDRFMALEREQEALRVAVELARSKVADRDLAVILEGLAVKSGELDALSLAQEILVRDLTGVPRAAELVRQAEVSVRTGVPYSEAIAHSEPGLADLSLDEAEPLVERLAALAGNADDVIEVYERQVARARAPLDRVRSLARAAQVASAKRNLERAQGFLELALSGVPSAETLAVVSDFAVAGDRSTGSEQLRRALILALSRGGTGARDGGRTRASLLRRAAQIARLDLGDIDLAFSLLGDALIAQVDAITLDFVEALGREVQSPSRSDAVFTRALSEVFDGPLVRQLLVRRARLRQEELGDLLGAAADLKKLHDLSPSDRGVVDQLSTLLRELGDYRAIVQLHEDLILRGKDIETRAELARQVARMWEEQLQDPREAADAWRRVLRMRSNDPEALEGLERAKSKMVKKSDPGVGIAAYAPPVEPDPEPSPPRPVLQHPDSSPTVEADITRPDPKFNRKLLGAARSTPRVPIDRFAAADEFTPSDGFSSGENEIEINSVDFLDQPRTRPYRGPSVEIPIETSDEDDEDDDLEIFPAEELTDDHST</sequence>
<feature type="compositionally biased region" description="Basic and acidic residues" evidence="1">
    <location>
        <begin position="347"/>
        <end position="359"/>
    </location>
</feature>
<evidence type="ECO:0000313" key="3">
    <source>
        <dbReference type="Proteomes" id="UP001374803"/>
    </source>
</evidence>
<organism evidence="2 3">
    <name type="scientific">Pendulispora rubella</name>
    <dbReference type="NCBI Taxonomy" id="2741070"/>
    <lineage>
        <taxon>Bacteria</taxon>
        <taxon>Pseudomonadati</taxon>
        <taxon>Myxococcota</taxon>
        <taxon>Myxococcia</taxon>
        <taxon>Myxococcales</taxon>
        <taxon>Sorangiineae</taxon>
        <taxon>Pendulisporaceae</taxon>
        <taxon>Pendulispora</taxon>
    </lineage>
</organism>
<name>A0ABZ2LKD0_9BACT</name>
<dbReference type="RefSeq" id="WP_394839695.1">
    <property type="nucleotide sequence ID" value="NZ_CP089929.1"/>
</dbReference>
<dbReference type="SMART" id="SM00028">
    <property type="entry name" value="TPR"/>
    <property type="match status" value="4"/>
</dbReference>
<proteinExistence type="predicted"/>
<dbReference type="InterPro" id="IPR011990">
    <property type="entry name" value="TPR-like_helical_dom_sf"/>
</dbReference>
<feature type="compositionally biased region" description="Low complexity" evidence="1">
    <location>
        <begin position="380"/>
        <end position="389"/>
    </location>
</feature>
<keyword evidence="3" id="KW-1185">Reference proteome</keyword>
<dbReference type="Proteomes" id="UP001374803">
    <property type="component" value="Chromosome"/>
</dbReference>
<accession>A0ABZ2LKD0</accession>
<evidence type="ECO:0000256" key="1">
    <source>
        <dbReference type="SAM" id="MobiDB-lite"/>
    </source>
</evidence>
<reference evidence="2" key="1">
    <citation type="submission" date="2021-12" db="EMBL/GenBank/DDBJ databases">
        <title>Discovery of the Pendulisporaceae a myxobacterial family with distinct sporulation behavior and unique specialized metabolism.</title>
        <authorList>
            <person name="Garcia R."/>
            <person name="Popoff A."/>
            <person name="Bader C.D."/>
            <person name="Loehr J."/>
            <person name="Walesch S."/>
            <person name="Walt C."/>
            <person name="Boldt J."/>
            <person name="Bunk B."/>
            <person name="Haeckl F.J.F.P.J."/>
            <person name="Gunesch A.P."/>
            <person name="Birkelbach J."/>
            <person name="Nuebel U."/>
            <person name="Pietschmann T."/>
            <person name="Bach T."/>
            <person name="Mueller R."/>
        </authorList>
    </citation>
    <scope>NUCLEOTIDE SEQUENCE</scope>
    <source>
        <strain evidence="2">MSr11367</strain>
    </source>
</reference>
<feature type="region of interest" description="Disordered" evidence="1">
    <location>
        <begin position="1532"/>
        <end position="1602"/>
    </location>
</feature>
<feature type="compositionally biased region" description="Pro residues" evidence="1">
    <location>
        <begin position="1479"/>
        <end position="1491"/>
    </location>
</feature>
<dbReference type="PANTHER" id="PTHR12558">
    <property type="entry name" value="CELL DIVISION CYCLE 16,23,27"/>
    <property type="match status" value="1"/>
</dbReference>
<dbReference type="PANTHER" id="PTHR12558:SF13">
    <property type="entry name" value="CELL DIVISION CYCLE PROTEIN 27 HOMOLOG"/>
    <property type="match status" value="1"/>
</dbReference>
<feature type="region of interest" description="Disordered" evidence="1">
    <location>
        <begin position="336"/>
        <end position="389"/>
    </location>
</feature>
<evidence type="ECO:0000313" key="2">
    <source>
        <dbReference type="EMBL" id="WXB10019.1"/>
    </source>
</evidence>
<protein>
    <recommendedName>
        <fullName evidence="4">Tetratricopeptide repeat protein</fullName>
    </recommendedName>
</protein>
<dbReference type="InterPro" id="IPR019734">
    <property type="entry name" value="TPR_rpt"/>
</dbReference>
<evidence type="ECO:0008006" key="4">
    <source>
        <dbReference type="Google" id="ProtNLM"/>
    </source>
</evidence>
<feature type="compositionally biased region" description="Acidic residues" evidence="1">
    <location>
        <begin position="1578"/>
        <end position="1589"/>
    </location>
</feature>
<dbReference type="EMBL" id="CP089983">
    <property type="protein sequence ID" value="WXB10019.1"/>
    <property type="molecule type" value="Genomic_DNA"/>
</dbReference>